<gene>
    <name evidence="1" type="ORF">A7L45_11655</name>
</gene>
<dbReference type="Pfam" id="PF02583">
    <property type="entry name" value="Trns_repr_metal"/>
    <property type="match status" value="1"/>
</dbReference>
<dbReference type="AlphaFoldDB" id="A0A1J0GH12"/>
<dbReference type="KEGG" id="ceu:A7L45_11655"/>
<accession>A0A1J0GH12</accession>
<dbReference type="EMBL" id="CP015756">
    <property type="protein sequence ID" value="APC40684.1"/>
    <property type="molecule type" value="Genomic_DNA"/>
</dbReference>
<proteinExistence type="predicted"/>
<dbReference type="InterPro" id="IPR038390">
    <property type="entry name" value="Metal_Tscrpt_repr_sf"/>
</dbReference>
<dbReference type="Proteomes" id="UP000182569">
    <property type="component" value="Chromosome"/>
</dbReference>
<dbReference type="InterPro" id="IPR003735">
    <property type="entry name" value="Metal_Tscrpt_repr"/>
</dbReference>
<dbReference type="STRING" id="1552.A7L45_11655"/>
<dbReference type="RefSeq" id="WP_071612974.1">
    <property type="nucleotide sequence ID" value="NZ_CP015756.1"/>
</dbReference>
<reference evidence="2" key="1">
    <citation type="journal article" date="2016" name="Front. Microbiol.">
        <title>Complete Genome Sequence of Clostridium estertheticum DSM 8809, a Microbe Identified in Spoiled Vacuum Packed Beef.</title>
        <authorList>
            <person name="Yu Z."/>
            <person name="Gunn L."/>
            <person name="Brennan E."/>
            <person name="Reid R."/>
            <person name="Wall P.G."/>
            <person name="Gaora O.P."/>
            <person name="Hurley D."/>
            <person name="Bolton D."/>
            <person name="Fanning S."/>
        </authorList>
    </citation>
    <scope>NUCLEOTIDE SEQUENCE [LARGE SCALE GENOMIC DNA]</scope>
    <source>
        <strain evidence="2">DSM 8809</strain>
    </source>
</reference>
<dbReference type="GO" id="GO:0046872">
    <property type="term" value="F:metal ion binding"/>
    <property type="evidence" value="ECO:0007669"/>
    <property type="project" value="InterPro"/>
</dbReference>
<organism evidence="1 2">
    <name type="scientific">Clostridium estertheticum subsp. estertheticum</name>
    <dbReference type="NCBI Taxonomy" id="1552"/>
    <lineage>
        <taxon>Bacteria</taxon>
        <taxon>Bacillati</taxon>
        <taxon>Bacillota</taxon>
        <taxon>Clostridia</taxon>
        <taxon>Eubacteriales</taxon>
        <taxon>Clostridiaceae</taxon>
        <taxon>Clostridium</taxon>
    </lineage>
</organism>
<dbReference type="GO" id="GO:0003677">
    <property type="term" value="F:DNA binding"/>
    <property type="evidence" value="ECO:0007669"/>
    <property type="project" value="InterPro"/>
</dbReference>
<dbReference type="GO" id="GO:0045892">
    <property type="term" value="P:negative regulation of DNA-templated transcription"/>
    <property type="evidence" value="ECO:0007669"/>
    <property type="project" value="UniProtKB-ARBA"/>
</dbReference>
<evidence type="ECO:0008006" key="3">
    <source>
        <dbReference type="Google" id="ProtNLM"/>
    </source>
</evidence>
<protein>
    <recommendedName>
        <fullName evidence="3">Transcriptional regulator</fullName>
    </recommendedName>
</protein>
<dbReference type="CDD" id="cd10148">
    <property type="entry name" value="CsoR-like_DUF156"/>
    <property type="match status" value="1"/>
</dbReference>
<dbReference type="PANTHER" id="PTHR33677:SF3">
    <property type="entry name" value="COPPER-SENSING TRANSCRIPTIONAL REPRESSOR RICR"/>
    <property type="match status" value="1"/>
</dbReference>
<keyword evidence="2" id="KW-1185">Reference proteome</keyword>
<dbReference type="PANTHER" id="PTHR33677">
    <property type="entry name" value="TRANSCRIPTIONAL REPRESSOR FRMR-RELATED"/>
    <property type="match status" value="1"/>
</dbReference>
<dbReference type="OrthoDB" id="9811244at2"/>
<sequence>MINDDKSINDELVKNIQVRLRKIEGQVKGIEKMITCEACCKDVLVQVAAARAAMNKVGGLVLERYTKNCLLHEDNGSYEEKNEEKAKIEELVSTFLMFLK</sequence>
<name>A0A1J0GH12_9CLOT</name>
<evidence type="ECO:0000313" key="1">
    <source>
        <dbReference type="EMBL" id="APC40684.1"/>
    </source>
</evidence>
<dbReference type="Gene3D" id="1.20.58.1000">
    <property type="entry name" value="Metal-sensitive repressor, helix protomer"/>
    <property type="match status" value="1"/>
</dbReference>
<evidence type="ECO:0000313" key="2">
    <source>
        <dbReference type="Proteomes" id="UP000182569"/>
    </source>
</evidence>